<dbReference type="InterPro" id="IPR051791">
    <property type="entry name" value="Pra-immunoreactive"/>
</dbReference>
<keyword evidence="4 7" id="KW-1133">Transmembrane helix</keyword>
<dbReference type="AlphaFoldDB" id="A0AAU8HAH9"/>
<comment type="subcellular location">
    <subcellularLocation>
        <location evidence="1">Cell membrane</location>
        <topology evidence="1">Multi-pass membrane protein</topology>
    </subcellularLocation>
</comment>
<name>A0AAU8HAH9_9ACTN</name>
<reference evidence="9" key="1">
    <citation type="submission" date="2024-01" db="EMBL/GenBank/DDBJ databases">
        <title>The genome sequence of Micromonospora mangrovi CCTCC AA 2012012.</title>
        <authorList>
            <person name="Gao J."/>
        </authorList>
    </citation>
    <scope>NUCLEOTIDE SEQUENCE</scope>
    <source>
        <strain evidence="9">CCTCC AA 2012012</strain>
    </source>
</reference>
<dbReference type="GO" id="GO:0005886">
    <property type="term" value="C:plasma membrane"/>
    <property type="evidence" value="ECO:0007669"/>
    <property type="project" value="UniProtKB-SubCell"/>
</dbReference>
<reference evidence="10" key="2">
    <citation type="submission" date="2024-06" db="EMBL/GenBank/DDBJ databases">
        <title>Micromonospora mangrovi CCTCC AA 2012012 genome sequences.</title>
        <authorList>
            <person name="Gao J."/>
        </authorList>
    </citation>
    <scope>NUCLEOTIDE SEQUENCE</scope>
    <source>
        <strain evidence="10">CCTCC AA 2012012</strain>
    </source>
</reference>
<keyword evidence="3 7" id="KW-0812">Transmembrane</keyword>
<protein>
    <submittedName>
        <fullName evidence="10">RDD family protein</fullName>
    </submittedName>
</protein>
<proteinExistence type="predicted"/>
<evidence type="ECO:0000313" key="9">
    <source>
        <dbReference type="EMBL" id="XBP92917.1"/>
    </source>
</evidence>
<sequence>MTQPPNTTPPPVGPSPTGGGGTPPGAPQGYVPPTQHVPPTYAGVPAYPAPGPARPPYPVLAPPPVAPNGQPLASFADRLLAWIIDTALASLVTVVLFVPVVIWLFQRMIDEMTRYDADGRLAEPDPARMMGEFFVPIFLAELGLMLVMLALYWLYHVEYAHRTGQTLGKKAMKIRIVPVDPARTLTRGMAGKRYLIEFVAGSLVPFLNYLDGFWQLWDKPWQQCLHDKFAGTVVVKVAP</sequence>
<dbReference type="EMBL" id="CP157762">
    <property type="protein sequence ID" value="XBP92917.1"/>
    <property type="molecule type" value="Genomic_DNA"/>
</dbReference>
<gene>
    <name evidence="10" type="ORF">ABUL08_25580</name>
    <name evidence="9" type="ORF">VK199_25500</name>
</gene>
<feature type="region of interest" description="Disordered" evidence="6">
    <location>
        <begin position="1"/>
        <end position="45"/>
    </location>
</feature>
<feature type="compositionally biased region" description="Pro residues" evidence="6">
    <location>
        <begin position="1"/>
        <end position="14"/>
    </location>
</feature>
<dbReference type="Pfam" id="PF06271">
    <property type="entry name" value="RDD"/>
    <property type="match status" value="1"/>
</dbReference>
<evidence type="ECO:0000256" key="5">
    <source>
        <dbReference type="ARBA" id="ARBA00023136"/>
    </source>
</evidence>
<keyword evidence="5 7" id="KW-0472">Membrane</keyword>
<evidence type="ECO:0000256" key="1">
    <source>
        <dbReference type="ARBA" id="ARBA00004651"/>
    </source>
</evidence>
<organism evidence="10">
    <name type="scientific">Micromonospora sp. CCTCC AA 2012012</name>
    <dbReference type="NCBI Taxonomy" id="3111921"/>
    <lineage>
        <taxon>Bacteria</taxon>
        <taxon>Bacillati</taxon>
        <taxon>Actinomycetota</taxon>
        <taxon>Actinomycetes</taxon>
        <taxon>Micromonosporales</taxon>
        <taxon>Micromonosporaceae</taxon>
        <taxon>Micromonospora</taxon>
    </lineage>
</organism>
<feature type="transmembrane region" description="Helical" evidence="7">
    <location>
        <begin position="133"/>
        <end position="155"/>
    </location>
</feature>
<dbReference type="EMBL" id="CP159342">
    <property type="protein sequence ID" value="XCH73614.1"/>
    <property type="molecule type" value="Genomic_DNA"/>
</dbReference>
<evidence type="ECO:0000256" key="3">
    <source>
        <dbReference type="ARBA" id="ARBA00022692"/>
    </source>
</evidence>
<evidence type="ECO:0000256" key="6">
    <source>
        <dbReference type="SAM" id="MobiDB-lite"/>
    </source>
</evidence>
<evidence type="ECO:0000256" key="2">
    <source>
        <dbReference type="ARBA" id="ARBA00022475"/>
    </source>
</evidence>
<accession>A0AAU8HAH9</accession>
<evidence type="ECO:0000256" key="7">
    <source>
        <dbReference type="SAM" id="Phobius"/>
    </source>
</evidence>
<dbReference type="PANTHER" id="PTHR36115">
    <property type="entry name" value="PROLINE-RICH ANTIGEN HOMOLOG-RELATED"/>
    <property type="match status" value="1"/>
</dbReference>
<evidence type="ECO:0000256" key="4">
    <source>
        <dbReference type="ARBA" id="ARBA00022989"/>
    </source>
</evidence>
<feature type="domain" description="RDD" evidence="8">
    <location>
        <begin position="73"/>
        <end position="231"/>
    </location>
</feature>
<evidence type="ECO:0000313" key="10">
    <source>
        <dbReference type="EMBL" id="XCH73614.1"/>
    </source>
</evidence>
<evidence type="ECO:0000259" key="8">
    <source>
        <dbReference type="Pfam" id="PF06271"/>
    </source>
</evidence>
<dbReference type="InterPro" id="IPR010432">
    <property type="entry name" value="RDD"/>
</dbReference>
<feature type="transmembrane region" description="Helical" evidence="7">
    <location>
        <begin position="79"/>
        <end position="105"/>
    </location>
</feature>
<keyword evidence="2" id="KW-1003">Cell membrane</keyword>
<dbReference type="RefSeq" id="WP_350932539.1">
    <property type="nucleotide sequence ID" value="NZ_CP157762.1"/>
</dbReference>